<name>A0A5A5TDX2_9CHLR</name>
<keyword evidence="1" id="KW-1133">Transmembrane helix</keyword>
<feature type="transmembrane region" description="Helical" evidence="1">
    <location>
        <begin position="24"/>
        <end position="44"/>
    </location>
</feature>
<feature type="transmembrane region" description="Helical" evidence="1">
    <location>
        <begin position="56"/>
        <end position="78"/>
    </location>
</feature>
<gene>
    <name evidence="2" type="ORF">KDI_33040</name>
</gene>
<dbReference type="RefSeq" id="WP_172632177.1">
    <property type="nucleotide sequence ID" value="NZ_BIXY01000050.1"/>
</dbReference>
<evidence type="ECO:0008006" key="4">
    <source>
        <dbReference type="Google" id="ProtNLM"/>
    </source>
</evidence>
<reference evidence="2 3" key="1">
    <citation type="submission" date="2019-01" db="EMBL/GenBank/DDBJ databases">
        <title>Draft genome sequence of Dictyobacter sp. Uno17.</title>
        <authorList>
            <person name="Wang C.M."/>
            <person name="Zheng Y."/>
            <person name="Sakai Y."/>
            <person name="Abe K."/>
            <person name="Yokota A."/>
            <person name="Yabe S."/>
        </authorList>
    </citation>
    <scope>NUCLEOTIDE SEQUENCE [LARGE SCALE GENOMIC DNA]</scope>
    <source>
        <strain evidence="2 3">Uno17</strain>
    </source>
</reference>
<feature type="transmembrane region" description="Helical" evidence="1">
    <location>
        <begin position="98"/>
        <end position="115"/>
    </location>
</feature>
<dbReference type="GO" id="GO:0016020">
    <property type="term" value="C:membrane"/>
    <property type="evidence" value="ECO:0007669"/>
    <property type="project" value="InterPro"/>
</dbReference>
<comment type="caution">
    <text evidence="2">The sequence shown here is derived from an EMBL/GenBank/DDBJ whole genome shotgun (WGS) entry which is preliminary data.</text>
</comment>
<evidence type="ECO:0000256" key="1">
    <source>
        <dbReference type="SAM" id="Phobius"/>
    </source>
</evidence>
<dbReference type="PANTHER" id="PTHR37815:SF3">
    <property type="entry name" value="UPF0397 PROTEIN SPR0429"/>
    <property type="match status" value="1"/>
</dbReference>
<keyword evidence="1" id="KW-0472">Membrane</keyword>
<feature type="transmembrane region" description="Helical" evidence="1">
    <location>
        <begin position="170"/>
        <end position="188"/>
    </location>
</feature>
<dbReference type="Gene3D" id="1.10.1760.20">
    <property type="match status" value="1"/>
</dbReference>
<protein>
    <recommendedName>
        <fullName evidence="4">ECF transporter S component</fullName>
    </recommendedName>
</protein>
<proteinExistence type="predicted"/>
<organism evidence="2 3">
    <name type="scientific">Dictyobacter arantiisoli</name>
    <dbReference type="NCBI Taxonomy" id="2014874"/>
    <lineage>
        <taxon>Bacteria</taxon>
        <taxon>Bacillati</taxon>
        <taxon>Chloroflexota</taxon>
        <taxon>Ktedonobacteria</taxon>
        <taxon>Ktedonobacterales</taxon>
        <taxon>Dictyobacteraceae</taxon>
        <taxon>Dictyobacter</taxon>
    </lineage>
</organism>
<keyword evidence="3" id="KW-1185">Reference proteome</keyword>
<sequence>MATVEKERSSRQLATIWGLDVKKIVYAALGAALYGGLSIATNALQLPGAGNVSFRPAIVIPLLFAALFGPWVGFFAGGVGNLLGDWLSGSGVWWNWDLGNGLIGLITGLVVYYTLGRYLKRKNIIFAEVFAILGIVVGIGFASITDIWVSKLSFSAAVIGDFIPSAASDLINGLILLPILLIAYTAAVRRSGR</sequence>
<dbReference type="Proteomes" id="UP000322530">
    <property type="component" value="Unassembled WGS sequence"/>
</dbReference>
<feature type="transmembrane region" description="Helical" evidence="1">
    <location>
        <begin position="127"/>
        <end position="150"/>
    </location>
</feature>
<evidence type="ECO:0000313" key="2">
    <source>
        <dbReference type="EMBL" id="GCF09740.1"/>
    </source>
</evidence>
<evidence type="ECO:0000313" key="3">
    <source>
        <dbReference type="Proteomes" id="UP000322530"/>
    </source>
</evidence>
<dbReference type="InterPro" id="IPR009825">
    <property type="entry name" value="ECF_substrate-spec-like"/>
</dbReference>
<dbReference type="EMBL" id="BIXY01000050">
    <property type="protein sequence ID" value="GCF09740.1"/>
    <property type="molecule type" value="Genomic_DNA"/>
</dbReference>
<dbReference type="Pfam" id="PF07155">
    <property type="entry name" value="ECF-ribofla_trS"/>
    <property type="match status" value="1"/>
</dbReference>
<accession>A0A5A5TDX2</accession>
<dbReference type="AlphaFoldDB" id="A0A5A5TDX2"/>
<dbReference type="PANTHER" id="PTHR37815">
    <property type="entry name" value="UPF0397 PROTEIN BC_2624-RELATED"/>
    <property type="match status" value="1"/>
</dbReference>
<keyword evidence="1" id="KW-0812">Transmembrane</keyword>